<dbReference type="STRING" id="1437824.BN940_17481"/>
<dbReference type="PANTHER" id="PTHR46796">
    <property type="entry name" value="HTH-TYPE TRANSCRIPTIONAL ACTIVATOR RHAS-RELATED"/>
    <property type="match status" value="1"/>
</dbReference>
<dbReference type="Pfam" id="PF12833">
    <property type="entry name" value="HTH_18"/>
    <property type="match status" value="1"/>
</dbReference>
<evidence type="ECO:0000313" key="6">
    <source>
        <dbReference type="EMBL" id="CDM25929.1"/>
    </source>
</evidence>
<keyword evidence="2" id="KW-0238">DNA-binding</keyword>
<dbReference type="InterPro" id="IPR018060">
    <property type="entry name" value="HTH_AraC"/>
</dbReference>
<dbReference type="InterPro" id="IPR050204">
    <property type="entry name" value="AraC_XylS_family_regulators"/>
</dbReference>
<evidence type="ECO:0000256" key="1">
    <source>
        <dbReference type="ARBA" id="ARBA00023015"/>
    </source>
</evidence>
<keyword evidence="7" id="KW-1185">Reference proteome</keyword>
<dbReference type="AlphaFoldDB" id="W8X1V6"/>
<dbReference type="GO" id="GO:0043565">
    <property type="term" value="F:sequence-specific DNA binding"/>
    <property type="evidence" value="ECO:0007669"/>
    <property type="project" value="InterPro"/>
</dbReference>
<feature type="region of interest" description="Disordered" evidence="4">
    <location>
        <begin position="329"/>
        <end position="351"/>
    </location>
</feature>
<dbReference type="PANTHER" id="PTHR46796:SF6">
    <property type="entry name" value="ARAC SUBFAMILY"/>
    <property type="match status" value="1"/>
</dbReference>
<organism evidence="6 7">
    <name type="scientific">Castellaniella defragrans (strain DSM 12143 / CCUG 39792 / 65Phen)</name>
    <name type="common">Alcaligenes defragrans</name>
    <dbReference type="NCBI Taxonomy" id="1437824"/>
    <lineage>
        <taxon>Bacteria</taxon>
        <taxon>Pseudomonadati</taxon>
        <taxon>Pseudomonadota</taxon>
        <taxon>Betaproteobacteria</taxon>
        <taxon>Burkholderiales</taxon>
        <taxon>Alcaligenaceae</taxon>
        <taxon>Castellaniella</taxon>
    </lineage>
</organism>
<protein>
    <submittedName>
        <fullName evidence="6">Transcriptional regulator, AraC family</fullName>
    </submittedName>
</protein>
<dbReference type="InterPro" id="IPR020449">
    <property type="entry name" value="Tscrpt_reg_AraC-type_HTH"/>
</dbReference>
<dbReference type="GO" id="GO:0003700">
    <property type="term" value="F:DNA-binding transcription factor activity"/>
    <property type="evidence" value="ECO:0007669"/>
    <property type="project" value="InterPro"/>
</dbReference>
<keyword evidence="3" id="KW-0804">Transcription</keyword>
<gene>
    <name evidence="6" type="ORF">BN940_17481</name>
</gene>
<dbReference type="SUPFAM" id="SSF46689">
    <property type="entry name" value="Homeodomain-like"/>
    <property type="match status" value="1"/>
</dbReference>
<proteinExistence type="predicted"/>
<dbReference type="KEGG" id="cdn:BN940_17481"/>
<evidence type="ECO:0000259" key="5">
    <source>
        <dbReference type="PROSITE" id="PS01124"/>
    </source>
</evidence>
<dbReference type="InterPro" id="IPR035418">
    <property type="entry name" value="AraC-bd_2"/>
</dbReference>
<dbReference type="SMART" id="SM00342">
    <property type="entry name" value="HTH_ARAC"/>
    <property type="match status" value="1"/>
</dbReference>
<reference evidence="6 7" key="1">
    <citation type="journal article" date="2014" name="BMC Microbiol.">
        <title>The oxygen-independent metabolism of cyclic monoterpenes in Castellaniella defragrans 65Phen.</title>
        <authorList>
            <person name="Petasch J."/>
            <person name="Disch E.M."/>
            <person name="Markert S."/>
            <person name="Becher D."/>
            <person name="Schweder T."/>
            <person name="Huttel B."/>
            <person name="Reinhardt R."/>
            <person name="Harder J."/>
        </authorList>
    </citation>
    <scope>NUCLEOTIDE SEQUENCE [LARGE SCALE GENOMIC DNA]</scope>
    <source>
        <strain evidence="6">65Phen</strain>
    </source>
</reference>
<dbReference type="PROSITE" id="PS01124">
    <property type="entry name" value="HTH_ARAC_FAMILY_2"/>
    <property type="match status" value="1"/>
</dbReference>
<dbReference type="Gene3D" id="1.10.10.60">
    <property type="entry name" value="Homeodomain-like"/>
    <property type="match status" value="1"/>
</dbReference>
<dbReference type="RefSeq" id="WP_242404225.1">
    <property type="nucleotide sequence ID" value="NZ_HG916765.1"/>
</dbReference>
<dbReference type="EMBL" id="HG916765">
    <property type="protein sequence ID" value="CDM25929.1"/>
    <property type="molecule type" value="Genomic_DNA"/>
</dbReference>
<dbReference type="eggNOG" id="COG2207">
    <property type="taxonomic scope" value="Bacteria"/>
</dbReference>
<name>W8X1V6_CASD6</name>
<evidence type="ECO:0000313" key="7">
    <source>
        <dbReference type="Proteomes" id="UP000019805"/>
    </source>
</evidence>
<dbReference type="PRINTS" id="PR00032">
    <property type="entry name" value="HTHARAC"/>
</dbReference>
<sequence length="351" mass="38582">MSAPMPQSAVSAFKPTWLRTPLRRFDTRCAWADAISEHFVPLEVEPGGNGPFRNLAANETLGCLQVSELVTSAQRVRRTRVLASRSESAQYKFSVQISGRTLIAQDGRSALLDPGDWGIYDTSRPYEISEEPNAHFLVLQVPAHVLSVWEPWIQSQLARRFGSGSGSARVAMDALRALVSQGPALGPELAFEVSSTVMRLFALSLGEHADGGGASSLEDVRQGQLRVILHHVHEHLHDGAMNADTLARRFRMSRRYLYKLFAARGLTPADYILGARLERCRELLADPACTRQIGELAYAHGFIDTSAFSHAFRRRFGLSPSEWRARHARPARERALSGTAQASAGARPGSA</sequence>
<accession>W8X1V6</accession>
<dbReference type="HOGENOM" id="CLU_049704_4_1_4"/>
<dbReference type="InterPro" id="IPR009057">
    <property type="entry name" value="Homeodomain-like_sf"/>
</dbReference>
<keyword evidence="1" id="KW-0805">Transcription regulation</keyword>
<evidence type="ECO:0000256" key="4">
    <source>
        <dbReference type="SAM" id="MobiDB-lite"/>
    </source>
</evidence>
<dbReference type="PATRIC" id="fig|1437824.5.peg.3450"/>
<feature type="domain" description="HTH araC/xylS-type" evidence="5">
    <location>
        <begin position="226"/>
        <end position="326"/>
    </location>
</feature>
<evidence type="ECO:0000256" key="3">
    <source>
        <dbReference type="ARBA" id="ARBA00023163"/>
    </source>
</evidence>
<dbReference type="Pfam" id="PF14525">
    <property type="entry name" value="AraC_binding_2"/>
    <property type="match status" value="1"/>
</dbReference>
<dbReference type="Proteomes" id="UP000019805">
    <property type="component" value="Chromosome"/>
</dbReference>
<evidence type="ECO:0000256" key="2">
    <source>
        <dbReference type="ARBA" id="ARBA00023125"/>
    </source>
</evidence>